<feature type="compositionally biased region" description="Polar residues" evidence="1">
    <location>
        <begin position="66"/>
        <end position="80"/>
    </location>
</feature>
<feature type="compositionally biased region" description="Polar residues" evidence="1">
    <location>
        <begin position="113"/>
        <end position="123"/>
    </location>
</feature>
<dbReference type="AlphaFoldDB" id="A0AAN7QRE6"/>
<accession>A0AAN7QRE6</accession>
<comment type="caution">
    <text evidence="2">The sequence shown here is derived from an EMBL/GenBank/DDBJ whole genome shotgun (WGS) entry which is preliminary data.</text>
</comment>
<organism evidence="2 3">
    <name type="scientific">Trapa incisa</name>
    <dbReference type="NCBI Taxonomy" id="236973"/>
    <lineage>
        <taxon>Eukaryota</taxon>
        <taxon>Viridiplantae</taxon>
        <taxon>Streptophyta</taxon>
        <taxon>Embryophyta</taxon>
        <taxon>Tracheophyta</taxon>
        <taxon>Spermatophyta</taxon>
        <taxon>Magnoliopsida</taxon>
        <taxon>eudicotyledons</taxon>
        <taxon>Gunneridae</taxon>
        <taxon>Pentapetalae</taxon>
        <taxon>rosids</taxon>
        <taxon>malvids</taxon>
        <taxon>Myrtales</taxon>
        <taxon>Lythraceae</taxon>
        <taxon>Trapa</taxon>
    </lineage>
</organism>
<gene>
    <name evidence="2" type="ORF">SAY87_028227</name>
</gene>
<protein>
    <submittedName>
        <fullName evidence="2">Uncharacterized protein</fullName>
    </submittedName>
</protein>
<sequence>MQPEPGDSPASISPPKASPPPLDSVAGSKAAPSYAPEPADISPEPSDDVMDSSATELFATTKRSRLQGTQPKSEFHSSSLGLPAIPPIPSTSPSFFIANLQPSPLKDSVLTGRGSQPSSPKDI</sequence>
<dbReference type="Proteomes" id="UP001345219">
    <property type="component" value="Chromosome 22"/>
</dbReference>
<evidence type="ECO:0000313" key="2">
    <source>
        <dbReference type="EMBL" id="KAK4773208.1"/>
    </source>
</evidence>
<evidence type="ECO:0000256" key="1">
    <source>
        <dbReference type="SAM" id="MobiDB-lite"/>
    </source>
</evidence>
<keyword evidence="3" id="KW-1185">Reference proteome</keyword>
<name>A0AAN7QRE6_9MYRT</name>
<feature type="region of interest" description="Disordered" evidence="1">
    <location>
        <begin position="104"/>
        <end position="123"/>
    </location>
</feature>
<proteinExistence type="predicted"/>
<dbReference type="EMBL" id="JAXIOK010000004">
    <property type="protein sequence ID" value="KAK4773208.1"/>
    <property type="molecule type" value="Genomic_DNA"/>
</dbReference>
<reference evidence="2 3" key="1">
    <citation type="journal article" date="2023" name="Hortic Res">
        <title>Pangenome of water caltrop reveals structural variations and asymmetric subgenome divergence after allopolyploidization.</title>
        <authorList>
            <person name="Zhang X."/>
            <person name="Chen Y."/>
            <person name="Wang L."/>
            <person name="Yuan Y."/>
            <person name="Fang M."/>
            <person name="Shi L."/>
            <person name="Lu R."/>
            <person name="Comes H.P."/>
            <person name="Ma Y."/>
            <person name="Chen Y."/>
            <person name="Huang G."/>
            <person name="Zhou Y."/>
            <person name="Zheng Z."/>
            <person name="Qiu Y."/>
        </authorList>
    </citation>
    <scope>NUCLEOTIDE SEQUENCE [LARGE SCALE GENOMIC DNA]</scope>
    <source>
        <tissue evidence="2">Roots</tissue>
    </source>
</reference>
<evidence type="ECO:0000313" key="3">
    <source>
        <dbReference type="Proteomes" id="UP001345219"/>
    </source>
</evidence>
<feature type="region of interest" description="Disordered" evidence="1">
    <location>
        <begin position="1"/>
        <end position="88"/>
    </location>
</feature>